<comment type="caution">
    <text evidence="6">The sequence shown here is derived from an EMBL/GenBank/DDBJ whole genome shotgun (WGS) entry which is preliminary data.</text>
</comment>
<dbReference type="PROSITE" id="PS51257">
    <property type="entry name" value="PROKAR_LIPOPROTEIN"/>
    <property type="match status" value="1"/>
</dbReference>
<evidence type="ECO:0000259" key="5">
    <source>
        <dbReference type="Pfam" id="PF03160"/>
    </source>
</evidence>
<dbReference type="AlphaFoldDB" id="A0A2P6AQY6"/>
<evidence type="ECO:0000256" key="3">
    <source>
        <dbReference type="ARBA" id="ARBA00022837"/>
    </source>
</evidence>
<dbReference type="GO" id="GO:0016020">
    <property type="term" value="C:membrane"/>
    <property type="evidence" value="ECO:0007669"/>
    <property type="project" value="InterPro"/>
</dbReference>
<evidence type="ECO:0000313" key="6">
    <source>
        <dbReference type="EMBL" id="PQA33960.1"/>
    </source>
</evidence>
<keyword evidence="2" id="KW-0677">Repeat</keyword>
<dbReference type="InterPro" id="IPR003644">
    <property type="entry name" value="Calx_beta"/>
</dbReference>
<dbReference type="SUPFAM" id="SSF141072">
    <property type="entry name" value="CalX-like"/>
    <property type="match status" value="1"/>
</dbReference>
<keyword evidence="3" id="KW-0106">Calcium</keyword>
<dbReference type="EMBL" id="PTQZ01000238">
    <property type="protein sequence ID" value="PQA33960.1"/>
    <property type="molecule type" value="Genomic_DNA"/>
</dbReference>
<organism evidence="6 7">
    <name type="scientific">Amnimonas aquatica</name>
    <dbReference type="NCBI Taxonomy" id="2094561"/>
    <lineage>
        <taxon>Bacteria</taxon>
        <taxon>Pseudomonadati</taxon>
        <taxon>Pseudomonadota</taxon>
        <taxon>Gammaproteobacteria</taxon>
        <taxon>Moraxellales</taxon>
        <taxon>Moraxellaceae</taxon>
        <taxon>Amnimonas</taxon>
    </lineage>
</organism>
<keyword evidence="7" id="KW-1185">Reference proteome</keyword>
<reference evidence="7" key="1">
    <citation type="submission" date="2018-02" db="EMBL/GenBank/DDBJ databases">
        <title>Genome sequencing of Solimonas sp. HR-BB.</title>
        <authorList>
            <person name="Lee Y."/>
            <person name="Jeon C.O."/>
        </authorList>
    </citation>
    <scope>NUCLEOTIDE SEQUENCE [LARGE SCALE GENOMIC DNA]</scope>
    <source>
        <strain evidence="7">HR-E</strain>
    </source>
</reference>
<evidence type="ECO:0000256" key="2">
    <source>
        <dbReference type="ARBA" id="ARBA00022737"/>
    </source>
</evidence>
<evidence type="ECO:0000256" key="4">
    <source>
        <dbReference type="SAM" id="SignalP"/>
    </source>
</evidence>
<evidence type="ECO:0000256" key="1">
    <source>
        <dbReference type="ARBA" id="ARBA00022729"/>
    </source>
</evidence>
<feature type="domain" description="Calx-beta" evidence="5">
    <location>
        <begin position="46"/>
        <end position="91"/>
    </location>
</feature>
<feature type="signal peptide" evidence="4">
    <location>
        <begin position="1"/>
        <end position="21"/>
    </location>
</feature>
<keyword evidence="1 4" id="KW-0732">Signal</keyword>
<accession>A0A2P6AQY6</accession>
<feature type="non-terminal residue" evidence="6">
    <location>
        <position position="92"/>
    </location>
</feature>
<dbReference type="Proteomes" id="UP000243900">
    <property type="component" value="Unassembled WGS sequence"/>
</dbReference>
<feature type="chain" id="PRO_5015156067" description="Calx-beta domain-containing protein" evidence="4">
    <location>
        <begin position="22"/>
        <end position="92"/>
    </location>
</feature>
<sequence length="92" mass="9406">MVLFRLSLAVLAVVLMSACNGGSSSRDAGSGAEARPTLSADDLVEAEGDVTRELPVVLRLSAAAAGEVVVRVRSEDGSALAGEDYTAVDRDV</sequence>
<protein>
    <recommendedName>
        <fullName evidence="5">Calx-beta domain-containing protein</fullName>
    </recommendedName>
</protein>
<name>A0A2P6AQY6_9GAMM</name>
<evidence type="ECO:0000313" key="7">
    <source>
        <dbReference type="Proteomes" id="UP000243900"/>
    </source>
</evidence>
<proteinExistence type="predicted"/>
<gene>
    <name evidence="6" type="ORF">C5O18_08490</name>
</gene>
<dbReference type="InterPro" id="IPR038081">
    <property type="entry name" value="CalX-like_sf"/>
</dbReference>
<dbReference type="Pfam" id="PF03160">
    <property type="entry name" value="Calx-beta"/>
    <property type="match status" value="1"/>
</dbReference>
<dbReference type="RefSeq" id="WP_146089302.1">
    <property type="nucleotide sequence ID" value="NZ_PTQZ01000238.1"/>
</dbReference>
<dbReference type="Gene3D" id="2.60.40.2030">
    <property type="match status" value="1"/>
</dbReference>
<dbReference type="GO" id="GO:0007154">
    <property type="term" value="P:cell communication"/>
    <property type="evidence" value="ECO:0007669"/>
    <property type="project" value="InterPro"/>
</dbReference>